<feature type="region of interest" description="Disordered" evidence="1">
    <location>
        <begin position="479"/>
        <end position="608"/>
    </location>
</feature>
<feature type="compositionally biased region" description="Low complexity" evidence="1">
    <location>
        <begin position="347"/>
        <end position="358"/>
    </location>
</feature>
<comment type="caution">
    <text evidence="2">The sequence shown here is derived from an EMBL/GenBank/DDBJ whole genome shotgun (WGS) entry which is preliminary data.</text>
</comment>
<organism evidence="2 3">
    <name type="scientific">Marchantia polymorpha subsp. ruderalis</name>
    <dbReference type="NCBI Taxonomy" id="1480154"/>
    <lineage>
        <taxon>Eukaryota</taxon>
        <taxon>Viridiplantae</taxon>
        <taxon>Streptophyta</taxon>
        <taxon>Embryophyta</taxon>
        <taxon>Marchantiophyta</taxon>
        <taxon>Marchantiopsida</taxon>
        <taxon>Marchantiidae</taxon>
        <taxon>Marchantiales</taxon>
        <taxon>Marchantiaceae</taxon>
        <taxon>Marchantia</taxon>
    </lineage>
</organism>
<name>A0A176WFV7_MARPO</name>
<dbReference type="Proteomes" id="UP000077202">
    <property type="component" value="Unassembled WGS sequence"/>
</dbReference>
<feature type="region of interest" description="Disordered" evidence="1">
    <location>
        <begin position="1278"/>
        <end position="1303"/>
    </location>
</feature>
<feature type="compositionally biased region" description="Polar residues" evidence="1">
    <location>
        <begin position="481"/>
        <end position="507"/>
    </location>
</feature>
<feature type="region of interest" description="Disordered" evidence="1">
    <location>
        <begin position="157"/>
        <end position="373"/>
    </location>
</feature>
<feature type="compositionally biased region" description="Polar residues" evidence="1">
    <location>
        <begin position="900"/>
        <end position="925"/>
    </location>
</feature>
<reference evidence="2" key="1">
    <citation type="submission" date="2016-03" db="EMBL/GenBank/DDBJ databases">
        <title>Mechanisms controlling the formation of the plant cell surface in tip-growing cells are functionally conserved among land plants.</title>
        <authorList>
            <person name="Honkanen S."/>
            <person name="Jones V.A."/>
            <person name="Morieri G."/>
            <person name="Champion C."/>
            <person name="Hetherington A.J."/>
            <person name="Kelly S."/>
            <person name="Saint-Marcoux D."/>
            <person name="Proust H."/>
            <person name="Prescott H."/>
            <person name="Dolan L."/>
        </authorList>
    </citation>
    <scope>NUCLEOTIDE SEQUENCE [LARGE SCALE GENOMIC DNA]</scope>
    <source>
        <tissue evidence="2">Whole gametophyte</tissue>
    </source>
</reference>
<evidence type="ECO:0000256" key="1">
    <source>
        <dbReference type="SAM" id="MobiDB-lite"/>
    </source>
</evidence>
<keyword evidence="3" id="KW-1185">Reference proteome</keyword>
<gene>
    <name evidence="2" type="ORF">AXG93_3617s1150</name>
</gene>
<feature type="compositionally biased region" description="Polar residues" evidence="1">
    <location>
        <begin position="334"/>
        <end position="346"/>
    </location>
</feature>
<feature type="compositionally biased region" description="Low complexity" evidence="1">
    <location>
        <begin position="284"/>
        <end position="296"/>
    </location>
</feature>
<feature type="compositionally biased region" description="Basic and acidic residues" evidence="1">
    <location>
        <begin position="1287"/>
        <end position="1296"/>
    </location>
</feature>
<dbReference type="EMBL" id="LVLJ01001153">
    <property type="protein sequence ID" value="OAE31175.1"/>
    <property type="molecule type" value="Genomic_DNA"/>
</dbReference>
<feature type="region of interest" description="Disordered" evidence="1">
    <location>
        <begin position="900"/>
        <end position="1022"/>
    </location>
</feature>
<evidence type="ECO:0000313" key="3">
    <source>
        <dbReference type="Proteomes" id="UP000077202"/>
    </source>
</evidence>
<feature type="compositionally biased region" description="Polar residues" evidence="1">
    <location>
        <begin position="264"/>
        <end position="277"/>
    </location>
</feature>
<feature type="region of interest" description="Disordered" evidence="1">
    <location>
        <begin position="693"/>
        <end position="718"/>
    </location>
</feature>
<feature type="compositionally biased region" description="Pro residues" evidence="1">
    <location>
        <begin position="574"/>
        <end position="586"/>
    </location>
</feature>
<feature type="compositionally biased region" description="Polar residues" evidence="1">
    <location>
        <begin position="1007"/>
        <end position="1016"/>
    </location>
</feature>
<protein>
    <submittedName>
        <fullName evidence="2">Uncharacterized protein</fullName>
    </submittedName>
</protein>
<sequence>MFLWICDNTFCSANVDSVVNALLTLTVIFLVLKRLESISCYRWGDREAGDMGRECPCSPKSSAPGALVPPASSLGSDSEVRESKLPDWWQLKAWALEKLPDISRPLNPSQILSPRPQLKFKETETHVAADVVPCFEIGSGSNSGQFLPHDAEVLERRSAADSNSDGMFRQGRPSRDGRGWLVRKKRGWLRSKKKRDFPSVSAVTKARSSGAASPVDASASKKSPVFVNGKWRLEPPPPAAKSSAARIGKGFPSSPAGSVGKAKSAQTRWASPSTTSTAREKSEASLSSTSASLTESCPSDLRASKHLGFSASGPSANSAGRKLRGKDALDPSASCRTRTQIGTVEYSSSGYSSPLSASEDLPDLTHPSTSASISPRVALGSREIDVFQHSDSFRPSTTRPLKQLHVVLDASTCSTPIVLNQEASSSAGGVRMSDVLCTSSDSGALESYFPKLSTPSTSEEFYSLSTSDSFASSKIAGTVEPSLQSGTTSPAQSYAKSRNHQGPSPASSDAGGITEERQRRTEAPSCSPRSFTDPDAHFHPLPSSRSRRGSDLLSSEFCTYPGDSSRETLEPSDPDSPSPRPYPCRQPTPNSQHEHDNIRMQSPRCQGSHEMVKGMRDPLTRGSPGDRSALEGLTRLATASKENRGRKLGQRKVSFNEEGQNKLSFRRSLLAEERPTGAQARRSPMEYVGKVPRNSPAELSPMGSCQVSPRLASPGGLQTTSPASAPFPVHQGQAFNPAIPMIATPFVSGLPTLYQRSSIPVGNGGSMKPMRLDYQGYPIPAYKAVLPGISSQYLDYRGCTGAPCLEFHQLHAACFGKFAGCPVAHLVDQQVFGVDPSAQSRVRPEAYFPNYRGYPSLSYQCYQGYSAAPGMTQSGTPCFQAPLAASSTKPQAYLAPSQRTFQALPETSSTRNRGVTGASSTTKQVQLPAVPPSYIDDPTFASSNRRSSIHSRKKGHEDLSAPDSRNPKNQNPPPRPNKDYYPNLSCKTGIQLGGKRLVKRPLEAQDSRATATSPDDTLNVKVKTPPSLVETDANNVEVTSRGPGGGHICTPPPSHSELEQKSASQFHPIPGDVVILFSGLLASADREATFVYFHPNQSASEPEPRKGNMAVTGENDQRAMLIRYGEFDRNGIWTPNIQIKLFYTGSDDIWRLVTKTFVTNLPWLHRSKRSCARLRMPDPHFKPRSGDLIVRTAMPRSAARELEEAQDHQAGDAEWVLICRVSFVARTFEAVFKPGYSAPEFRTQVHTEWTDGGIEKDGHWARLVNKSRLLWLNDAWSDREDPTEDSPETKSAKDEAGLPNFGL</sequence>
<feature type="region of interest" description="Disordered" evidence="1">
    <location>
        <begin position="636"/>
        <end position="655"/>
    </location>
</feature>
<accession>A0A176WFV7</accession>
<feature type="compositionally biased region" description="Basic residues" evidence="1">
    <location>
        <begin position="181"/>
        <end position="195"/>
    </location>
</feature>
<evidence type="ECO:0000313" key="2">
    <source>
        <dbReference type="EMBL" id="OAE31175.1"/>
    </source>
</evidence>
<proteinExistence type="predicted"/>